<dbReference type="Proteomes" id="UP001060215">
    <property type="component" value="Chromosome 6"/>
</dbReference>
<keyword evidence="2" id="KW-1185">Reference proteome</keyword>
<accession>A0ACC0I7R6</accession>
<organism evidence="1 2">
    <name type="scientific">Camellia lanceoleosa</name>
    <dbReference type="NCBI Taxonomy" id="1840588"/>
    <lineage>
        <taxon>Eukaryota</taxon>
        <taxon>Viridiplantae</taxon>
        <taxon>Streptophyta</taxon>
        <taxon>Embryophyta</taxon>
        <taxon>Tracheophyta</taxon>
        <taxon>Spermatophyta</taxon>
        <taxon>Magnoliopsida</taxon>
        <taxon>eudicotyledons</taxon>
        <taxon>Gunneridae</taxon>
        <taxon>Pentapetalae</taxon>
        <taxon>asterids</taxon>
        <taxon>Ericales</taxon>
        <taxon>Theaceae</taxon>
        <taxon>Camellia</taxon>
    </lineage>
</organism>
<reference evidence="1 2" key="1">
    <citation type="journal article" date="2022" name="Plant J.">
        <title>Chromosome-level genome of Camellia lanceoleosa provides a valuable resource for understanding genome evolution and self-incompatibility.</title>
        <authorList>
            <person name="Gong W."/>
            <person name="Xiao S."/>
            <person name="Wang L."/>
            <person name="Liao Z."/>
            <person name="Chang Y."/>
            <person name="Mo W."/>
            <person name="Hu G."/>
            <person name="Li W."/>
            <person name="Zhao G."/>
            <person name="Zhu H."/>
            <person name="Hu X."/>
            <person name="Ji K."/>
            <person name="Xiang X."/>
            <person name="Song Q."/>
            <person name="Yuan D."/>
            <person name="Jin S."/>
            <person name="Zhang L."/>
        </authorList>
    </citation>
    <scope>NUCLEOTIDE SEQUENCE [LARGE SCALE GENOMIC DNA]</scope>
    <source>
        <strain evidence="1">SQ_2022a</strain>
    </source>
</reference>
<comment type="caution">
    <text evidence="1">The sequence shown here is derived from an EMBL/GenBank/DDBJ whole genome shotgun (WGS) entry which is preliminary data.</text>
</comment>
<proteinExistence type="predicted"/>
<name>A0ACC0I7R6_9ERIC</name>
<dbReference type="EMBL" id="CM045763">
    <property type="protein sequence ID" value="KAI8020949.1"/>
    <property type="molecule type" value="Genomic_DNA"/>
</dbReference>
<evidence type="ECO:0000313" key="1">
    <source>
        <dbReference type="EMBL" id="KAI8020949.1"/>
    </source>
</evidence>
<protein>
    <submittedName>
        <fullName evidence="1">rRNA biogenesis protein RRP5</fullName>
    </submittedName>
</protein>
<sequence length="432" mass="50421">MLLRKYSFGYENRKKKQKVERLIQSQARALEDNFFCGKKQIEISSSSVDEDLVIEEPSGYTNTVDEDRQQISLGMKNSYFMSNCAKVQHPLLAEVEGRASILPLQVPLDDIENSDTVNAVCQNIKHVGDLDTLDEKNKRPAKHNSKEAREREIRAAEERLLEKDIPRSVDEFEKLVRVSPNSSFVWIKYMAFMLSLADVEKARLIAERCLKTINILEESEKLNVWVAYFNLENAYGNPREEAVSKIFQRALQYCDPKKVHLVLLGMYERTEQHQLADELLSKMSKKFKHSCKVWLRRIQWLLKQNQDEVQSVVKRAVLCLPRHKHIKFLSQAAILEFKCGVPDRGRSMFEGMLRDYPKRTDLWSIYLDQEIRLADMDVIRALFERATTLSLPAKKMKFLFKKYLEFEKSLGDEECIESVKRKAMEYVETTFA</sequence>
<evidence type="ECO:0000313" key="2">
    <source>
        <dbReference type="Proteomes" id="UP001060215"/>
    </source>
</evidence>
<gene>
    <name evidence="1" type="ORF">LOK49_LG03G01790</name>
</gene>